<protein>
    <recommendedName>
        <fullName evidence="11">Molybdopterin molybdenumtransferase</fullName>
        <ecNumber evidence="11">2.10.1.1</ecNumber>
    </recommendedName>
</protein>
<comment type="similarity">
    <text evidence="4 11">Belongs to the MoeA family.</text>
</comment>
<evidence type="ECO:0000256" key="11">
    <source>
        <dbReference type="RuleBase" id="RU365090"/>
    </source>
</evidence>
<dbReference type="EC" id="2.10.1.1" evidence="11"/>
<dbReference type="InterPro" id="IPR005110">
    <property type="entry name" value="MoeA_linker/N"/>
</dbReference>
<dbReference type="GO" id="GO:0005829">
    <property type="term" value="C:cytosol"/>
    <property type="evidence" value="ECO:0007669"/>
    <property type="project" value="TreeGrafter"/>
</dbReference>
<dbReference type="FunFam" id="3.40.980.10:FF:000004">
    <property type="entry name" value="Molybdopterin molybdenumtransferase"/>
    <property type="match status" value="1"/>
</dbReference>
<dbReference type="UniPathway" id="UPA00344"/>
<accession>A0A238VK56</accession>
<comment type="catalytic activity">
    <reaction evidence="10">
        <text>adenylyl-molybdopterin + molybdate = Mo-molybdopterin + AMP + H(+)</text>
        <dbReference type="Rhea" id="RHEA:35047"/>
        <dbReference type="ChEBI" id="CHEBI:15378"/>
        <dbReference type="ChEBI" id="CHEBI:36264"/>
        <dbReference type="ChEBI" id="CHEBI:62727"/>
        <dbReference type="ChEBI" id="CHEBI:71302"/>
        <dbReference type="ChEBI" id="CHEBI:456215"/>
        <dbReference type="EC" id="2.10.1.1"/>
    </reaction>
</comment>
<dbReference type="Pfam" id="PF00994">
    <property type="entry name" value="MoCF_biosynth"/>
    <property type="match status" value="1"/>
</dbReference>
<evidence type="ECO:0000256" key="1">
    <source>
        <dbReference type="ARBA" id="ARBA00001946"/>
    </source>
</evidence>
<gene>
    <name evidence="13" type="ORF">SAMN06265370_102282</name>
</gene>
<dbReference type="Gene3D" id="3.40.980.10">
    <property type="entry name" value="MoaB/Mog-like domain"/>
    <property type="match status" value="1"/>
</dbReference>
<dbReference type="SUPFAM" id="SSF53218">
    <property type="entry name" value="Molybdenum cofactor biosynthesis proteins"/>
    <property type="match status" value="1"/>
</dbReference>
<evidence type="ECO:0000256" key="5">
    <source>
        <dbReference type="ARBA" id="ARBA00022505"/>
    </source>
</evidence>
<dbReference type="PROSITE" id="PS01079">
    <property type="entry name" value="MOCF_BIOSYNTHESIS_2"/>
    <property type="match status" value="1"/>
</dbReference>
<dbReference type="InterPro" id="IPR005111">
    <property type="entry name" value="MoeA_C_domain_IV"/>
</dbReference>
<evidence type="ECO:0000256" key="7">
    <source>
        <dbReference type="ARBA" id="ARBA00022723"/>
    </source>
</evidence>
<keyword evidence="14" id="KW-1185">Reference proteome</keyword>
<dbReference type="InterPro" id="IPR001453">
    <property type="entry name" value="MoaB/Mog_dom"/>
</dbReference>
<dbReference type="Gene3D" id="3.90.105.10">
    <property type="entry name" value="Molybdopterin biosynthesis moea protein, domain 2"/>
    <property type="match status" value="1"/>
</dbReference>
<dbReference type="GO" id="GO:0006777">
    <property type="term" value="P:Mo-molybdopterin cofactor biosynthetic process"/>
    <property type="evidence" value="ECO:0007669"/>
    <property type="project" value="UniProtKB-UniRule"/>
</dbReference>
<comment type="pathway">
    <text evidence="3 11">Cofactor biosynthesis; molybdopterin biosynthesis.</text>
</comment>
<keyword evidence="7 11" id="KW-0479">Metal-binding</keyword>
<dbReference type="NCBIfam" id="NF045515">
    <property type="entry name" value="Glp_gephyrin"/>
    <property type="match status" value="1"/>
</dbReference>
<dbReference type="InterPro" id="IPR036425">
    <property type="entry name" value="MoaB/Mog-like_dom_sf"/>
</dbReference>
<dbReference type="PANTHER" id="PTHR10192:SF5">
    <property type="entry name" value="GEPHYRIN"/>
    <property type="match status" value="1"/>
</dbReference>
<proteinExistence type="inferred from homology"/>
<evidence type="ECO:0000256" key="9">
    <source>
        <dbReference type="ARBA" id="ARBA00023150"/>
    </source>
</evidence>
<comment type="function">
    <text evidence="2 11">Catalyzes the insertion of molybdate into adenylated molybdopterin with the concomitant release of AMP.</text>
</comment>
<dbReference type="Gene3D" id="2.40.340.10">
    <property type="entry name" value="MoeA, C-terminal, domain IV"/>
    <property type="match status" value="1"/>
</dbReference>
<dbReference type="Pfam" id="PF03453">
    <property type="entry name" value="MoeA_N"/>
    <property type="match status" value="1"/>
</dbReference>
<reference evidence="13 14" key="1">
    <citation type="submission" date="2017-06" db="EMBL/GenBank/DDBJ databases">
        <authorList>
            <person name="Kim H.J."/>
            <person name="Triplett B.A."/>
        </authorList>
    </citation>
    <scope>NUCLEOTIDE SEQUENCE [LARGE SCALE GENOMIC DNA]</scope>
    <source>
        <strain evidence="13 14">DSM 29052</strain>
    </source>
</reference>
<feature type="domain" description="MoaB/Mog" evidence="12">
    <location>
        <begin position="477"/>
        <end position="614"/>
    </location>
</feature>
<organism evidence="13 14">
    <name type="scientific">Puniceibacterium sediminis</name>
    <dbReference type="NCBI Taxonomy" id="1608407"/>
    <lineage>
        <taxon>Bacteria</taxon>
        <taxon>Pseudomonadati</taxon>
        <taxon>Pseudomonadota</taxon>
        <taxon>Alphaproteobacteria</taxon>
        <taxon>Rhodobacterales</taxon>
        <taxon>Paracoccaceae</taxon>
        <taxon>Puniceibacterium</taxon>
    </lineage>
</organism>
<keyword evidence="9 11" id="KW-0501">Molybdenum cofactor biosynthesis</keyword>
<dbReference type="RefSeq" id="WP_089269232.1">
    <property type="nucleotide sequence ID" value="NZ_FZNN01000002.1"/>
</dbReference>
<dbReference type="Proteomes" id="UP000198417">
    <property type="component" value="Unassembled WGS sequence"/>
</dbReference>
<evidence type="ECO:0000256" key="6">
    <source>
        <dbReference type="ARBA" id="ARBA00022679"/>
    </source>
</evidence>
<dbReference type="InterPro" id="IPR008284">
    <property type="entry name" value="MoCF_biosynth_CS"/>
</dbReference>
<dbReference type="CDD" id="cd00887">
    <property type="entry name" value="MoeA"/>
    <property type="match status" value="1"/>
</dbReference>
<evidence type="ECO:0000313" key="14">
    <source>
        <dbReference type="Proteomes" id="UP000198417"/>
    </source>
</evidence>
<dbReference type="SMART" id="SM00852">
    <property type="entry name" value="MoCF_biosynth"/>
    <property type="match status" value="1"/>
</dbReference>
<evidence type="ECO:0000256" key="4">
    <source>
        <dbReference type="ARBA" id="ARBA00010763"/>
    </source>
</evidence>
<dbReference type="AlphaFoldDB" id="A0A238VK56"/>
<evidence type="ECO:0000256" key="2">
    <source>
        <dbReference type="ARBA" id="ARBA00002901"/>
    </source>
</evidence>
<evidence type="ECO:0000256" key="3">
    <source>
        <dbReference type="ARBA" id="ARBA00005046"/>
    </source>
</evidence>
<keyword evidence="6 11" id="KW-0808">Transferase</keyword>
<dbReference type="Pfam" id="PF03454">
    <property type="entry name" value="MoeA_C"/>
    <property type="match status" value="1"/>
</dbReference>
<evidence type="ECO:0000256" key="8">
    <source>
        <dbReference type="ARBA" id="ARBA00022842"/>
    </source>
</evidence>
<name>A0A238VK56_9RHOB</name>
<evidence type="ECO:0000313" key="13">
    <source>
        <dbReference type="EMBL" id="SNR34571.1"/>
    </source>
</evidence>
<evidence type="ECO:0000259" key="12">
    <source>
        <dbReference type="SMART" id="SM00852"/>
    </source>
</evidence>
<dbReference type="PANTHER" id="PTHR10192">
    <property type="entry name" value="MOLYBDOPTERIN BIOSYNTHESIS PROTEIN"/>
    <property type="match status" value="1"/>
</dbReference>
<dbReference type="SUPFAM" id="SSF63867">
    <property type="entry name" value="MoeA C-terminal domain-like"/>
    <property type="match status" value="1"/>
</dbReference>
<dbReference type="GO" id="GO:0046872">
    <property type="term" value="F:metal ion binding"/>
    <property type="evidence" value="ECO:0007669"/>
    <property type="project" value="UniProtKB-UniRule"/>
</dbReference>
<dbReference type="Gene3D" id="2.170.190.11">
    <property type="entry name" value="Molybdopterin biosynthesis moea protein, domain 3"/>
    <property type="match status" value="1"/>
</dbReference>
<comment type="cofactor">
    <cofactor evidence="1 11">
        <name>Mg(2+)</name>
        <dbReference type="ChEBI" id="CHEBI:18420"/>
    </cofactor>
</comment>
<evidence type="ECO:0000256" key="10">
    <source>
        <dbReference type="ARBA" id="ARBA00047317"/>
    </source>
</evidence>
<dbReference type="GO" id="GO:0061599">
    <property type="term" value="F:molybdopterin molybdotransferase activity"/>
    <property type="evidence" value="ECO:0007669"/>
    <property type="project" value="UniProtKB-UniRule"/>
</dbReference>
<dbReference type="EMBL" id="FZNN01000002">
    <property type="protein sequence ID" value="SNR34571.1"/>
    <property type="molecule type" value="Genomic_DNA"/>
</dbReference>
<dbReference type="InterPro" id="IPR036688">
    <property type="entry name" value="MoeA_C_domain_IV_sf"/>
</dbReference>
<dbReference type="InterPro" id="IPR036135">
    <property type="entry name" value="MoeA_linker/N_sf"/>
</dbReference>
<keyword evidence="8 11" id="KW-0460">Magnesium</keyword>
<keyword evidence="5 11" id="KW-0500">Molybdenum</keyword>
<dbReference type="SUPFAM" id="SSF63882">
    <property type="entry name" value="MoeA N-terminal region -like"/>
    <property type="match status" value="1"/>
</dbReference>
<dbReference type="InterPro" id="IPR038987">
    <property type="entry name" value="MoeA-like"/>
</dbReference>
<sequence>MSRFDTVVVVDWSGGNDRGAAPKKDAIWACVARGGSAAAPVYLRNRQVAEDWLHKVFESELSAGRRVLAAFDFPFGYPEGFAAALTGSADPLLLWDWFEARIEDAPKANNRFDLAGEINRQFEGRGPFWFNGLPRDIDGLPRTKSDYHNPFPDRRQAEMRAKGAFTCWQMAGAGAVGSQIFMGLPVLARLRRAFAGQLAVWPFESLEREIALVEVWPSLTVSASPEGVIKDAHQVEMLARGISALTPELLDEMLSVNAPEEGWILGLGHEARLTSLPDAGPELQPPPLRNDCFALPAGVDWTPVDEALALLQERLRPVVSREAVSLMQAGGRVLADDMSALRANPPHPNTAVDGWGFDGSDLGAGPQRLITVDGRSAAGCPYGGVVPKGSAVRVLTGADLPQGVNTVVLDEDVAAGDREIAFHGPLKRGANTRRAGEDVAQGALALAAGRVLTPADLALAAAVGHGKLPVFAQLRVAVISTGDELVEAGADAGPGQIYDANRPMLLQMAERCGYVGVDMGRVADDRSALRETLNQAARTADVILTSGGASAGDEDHVSALLRESGALQEWRIALKPGRPLALGVWDGVPVFGLPGNPVAALVCALVFARPAMGILSGAGWTAPQGYDLPAAFSKRKKPGRREYLRARVRAGRVEVFASEGSGRISGLSWAEGLVEIGDDAQEIRPGDVVRYIPFGSFGL</sequence>
<dbReference type="OrthoDB" id="9804758at2"/>
<dbReference type="NCBIfam" id="TIGR00177">
    <property type="entry name" value="molyb_syn"/>
    <property type="match status" value="1"/>
</dbReference>